<dbReference type="PANTHER" id="PTHR45901">
    <property type="entry name" value="PROTEIN CBG12474"/>
    <property type="match status" value="1"/>
</dbReference>
<dbReference type="Gene3D" id="2.40.180.10">
    <property type="entry name" value="Catalase core domain"/>
    <property type="match status" value="1"/>
</dbReference>
<dbReference type="InterPro" id="IPR036392">
    <property type="entry name" value="PLAT/LH2_dom_sf"/>
</dbReference>
<dbReference type="EMBL" id="CAJOBP010007629">
    <property type="protein sequence ID" value="CAF4518547.1"/>
    <property type="molecule type" value="Genomic_DNA"/>
</dbReference>
<dbReference type="PROSITE" id="PS50095">
    <property type="entry name" value="PLAT"/>
    <property type="match status" value="3"/>
</dbReference>
<dbReference type="InterPro" id="IPR001024">
    <property type="entry name" value="PLAT/LH2_dom"/>
</dbReference>
<gene>
    <name evidence="3" type="ORF">UJA718_LOCUS27466</name>
</gene>
<evidence type="ECO:0000256" key="1">
    <source>
        <dbReference type="PROSITE-ProRule" id="PRU00152"/>
    </source>
</evidence>
<evidence type="ECO:0000313" key="3">
    <source>
        <dbReference type="EMBL" id="CAF4518547.1"/>
    </source>
</evidence>
<reference evidence="3" key="1">
    <citation type="submission" date="2021-02" db="EMBL/GenBank/DDBJ databases">
        <authorList>
            <person name="Nowell W R."/>
        </authorList>
    </citation>
    <scope>NUCLEOTIDE SEQUENCE</scope>
</reference>
<dbReference type="Pfam" id="PF01477">
    <property type="entry name" value="PLAT"/>
    <property type="match status" value="3"/>
</dbReference>
<feature type="domain" description="PLAT" evidence="2">
    <location>
        <begin position="130"/>
        <end position="243"/>
    </location>
</feature>
<dbReference type="SMART" id="SM00308">
    <property type="entry name" value="LH2"/>
    <property type="match status" value="1"/>
</dbReference>
<dbReference type="AlphaFoldDB" id="A0A820WIG4"/>
<keyword evidence="4" id="KW-1185">Reference proteome</keyword>
<name>A0A820WIG4_9BILA</name>
<feature type="domain" description="PLAT" evidence="2">
    <location>
        <begin position="255"/>
        <end position="365"/>
    </location>
</feature>
<protein>
    <recommendedName>
        <fullName evidence="2">PLAT domain-containing protein</fullName>
    </recommendedName>
</protein>
<dbReference type="Proteomes" id="UP000663873">
    <property type="component" value="Unassembled WGS sequence"/>
</dbReference>
<dbReference type="InterPro" id="IPR052970">
    <property type="entry name" value="Inner_ear_hair_cell_LOXHD"/>
</dbReference>
<dbReference type="PANTHER" id="PTHR45901:SF3">
    <property type="entry name" value="LIPOXYGENASE HOMOLOGY DOMAIN-CONTAINING PROTEIN 1"/>
    <property type="match status" value="1"/>
</dbReference>
<evidence type="ECO:0000259" key="2">
    <source>
        <dbReference type="PROSITE" id="PS50095"/>
    </source>
</evidence>
<dbReference type="Gene3D" id="2.60.60.20">
    <property type="entry name" value="PLAT/LH2 domain"/>
    <property type="match status" value="2"/>
</dbReference>
<proteinExistence type="predicted"/>
<feature type="domain" description="PLAT" evidence="2">
    <location>
        <begin position="8"/>
        <end position="122"/>
    </location>
</feature>
<organism evidence="3 4">
    <name type="scientific">Rotaria socialis</name>
    <dbReference type="NCBI Taxonomy" id="392032"/>
    <lineage>
        <taxon>Eukaryota</taxon>
        <taxon>Metazoa</taxon>
        <taxon>Spiralia</taxon>
        <taxon>Gnathifera</taxon>
        <taxon>Rotifera</taxon>
        <taxon>Eurotatoria</taxon>
        <taxon>Bdelloidea</taxon>
        <taxon>Philodinida</taxon>
        <taxon>Philodinidae</taxon>
        <taxon>Rotaria</taxon>
    </lineage>
</organism>
<sequence length="376" mass="43339">MLFYELEIDYTITIKTGDRENSTTNGPVYINIFGRDNQSTGYILLTNSPNDKSFQQGSIETLQIKAIDIGKPRSIIIRHEDDINGWFLDYVEISVNKFLIRFIANRWLNTKKNDQQLFVELFGSEPPGSAAYTLEVQTGNEQIEPLDSPVYVQFYGATTKTPKLFLEPKTACFARDSCENFDISTNNIGEIRKIVIGHEGNGAVSDWHLKNVKIQTTDEQLKFDVNKWLSRTKYDQKLSIELNRNERRPPSPTTVTYLVKIHTVDTEQTDRIENIEMSIQGSTGQIDKFSLKDHMKSSLDRFKIEHADIGNIESITIGFNDDKRQQVAWLLESVDIETIETFYHFQAQCWLSNRLGSNFTWTTIRPDKNNDCNNFF</sequence>
<comment type="caution">
    <text evidence="3">The sequence shown here is derived from an EMBL/GenBank/DDBJ whole genome shotgun (WGS) entry which is preliminary data.</text>
</comment>
<comment type="caution">
    <text evidence="1">Lacks conserved residue(s) required for the propagation of feature annotation.</text>
</comment>
<accession>A0A820WIG4</accession>
<evidence type="ECO:0000313" key="4">
    <source>
        <dbReference type="Proteomes" id="UP000663873"/>
    </source>
</evidence>
<dbReference type="SUPFAM" id="SSF49723">
    <property type="entry name" value="Lipase/lipooxygenase domain (PLAT/LH2 domain)"/>
    <property type="match status" value="3"/>
</dbReference>